<feature type="region of interest" description="Disordered" evidence="1">
    <location>
        <begin position="179"/>
        <end position="211"/>
    </location>
</feature>
<dbReference type="AlphaFoldDB" id="A0A3P6VBI9"/>
<feature type="compositionally biased region" description="Basic and acidic residues" evidence="1">
    <location>
        <begin position="194"/>
        <end position="211"/>
    </location>
</feature>
<dbReference type="EMBL" id="UYRU01044624">
    <property type="protein sequence ID" value="VDK87224.1"/>
    <property type="molecule type" value="Genomic_DNA"/>
</dbReference>
<feature type="region of interest" description="Disordered" evidence="1">
    <location>
        <begin position="1"/>
        <end position="34"/>
    </location>
</feature>
<sequence length="211" mass="22971">MGKSPKGKGSNGKSNSPGSKGSKGKNVPEEPPVERGMQTDSGGFCYLCCVDFSDGAAIQAHTLLMDHRPPYDISHQHCRGCKDTVFMKWTEKHKCALAKAAYLRHVSSNVSLPGGPPYRCLFCRSRPFSSRIELTVHLLVYHRPARQPGALESRRTYDPVPELLNEDFSAEAIAAMLAAQTGGDDNSKSSKSKSGKDKSKGKDKSSSKKKK</sequence>
<evidence type="ECO:0008006" key="4">
    <source>
        <dbReference type="Google" id="ProtNLM"/>
    </source>
</evidence>
<reference evidence="2 3" key="1">
    <citation type="submission" date="2018-11" db="EMBL/GenBank/DDBJ databases">
        <authorList>
            <consortium name="Pathogen Informatics"/>
        </authorList>
    </citation>
    <scope>NUCLEOTIDE SEQUENCE [LARGE SCALE GENOMIC DNA]</scope>
</reference>
<feature type="compositionally biased region" description="Low complexity" evidence="1">
    <location>
        <begin position="1"/>
        <end position="20"/>
    </location>
</feature>
<protein>
    <recommendedName>
        <fullName evidence="4">C2H2-type domain-containing protein</fullName>
    </recommendedName>
</protein>
<evidence type="ECO:0000256" key="1">
    <source>
        <dbReference type="SAM" id="MobiDB-lite"/>
    </source>
</evidence>
<organism evidence="2 3">
    <name type="scientific">Dibothriocephalus latus</name>
    <name type="common">Fish tapeworm</name>
    <name type="synonym">Diphyllobothrium latum</name>
    <dbReference type="NCBI Taxonomy" id="60516"/>
    <lineage>
        <taxon>Eukaryota</taxon>
        <taxon>Metazoa</taxon>
        <taxon>Spiralia</taxon>
        <taxon>Lophotrochozoa</taxon>
        <taxon>Platyhelminthes</taxon>
        <taxon>Cestoda</taxon>
        <taxon>Eucestoda</taxon>
        <taxon>Diphyllobothriidea</taxon>
        <taxon>Diphyllobothriidae</taxon>
        <taxon>Dibothriocephalus</taxon>
    </lineage>
</organism>
<dbReference type="Proteomes" id="UP000281553">
    <property type="component" value="Unassembled WGS sequence"/>
</dbReference>
<dbReference type="OrthoDB" id="6242957at2759"/>
<evidence type="ECO:0000313" key="3">
    <source>
        <dbReference type="Proteomes" id="UP000281553"/>
    </source>
</evidence>
<proteinExistence type="predicted"/>
<evidence type="ECO:0000313" key="2">
    <source>
        <dbReference type="EMBL" id="VDK87224.1"/>
    </source>
</evidence>
<name>A0A3P6VBI9_DIBLA</name>
<gene>
    <name evidence="2" type="ORF">DILT_LOCUS3987</name>
</gene>
<accession>A0A3P6VBI9</accession>
<keyword evidence="3" id="KW-1185">Reference proteome</keyword>